<proteinExistence type="predicted"/>
<protein>
    <recommendedName>
        <fullName evidence="3">C2H2-type domain-containing protein</fullName>
    </recommendedName>
</protein>
<dbReference type="EMBL" id="JARQZJ010000121">
    <property type="protein sequence ID" value="KAK9888294.1"/>
    <property type="molecule type" value="Genomic_DNA"/>
</dbReference>
<reference evidence="1 2" key="1">
    <citation type="submission" date="2023-03" db="EMBL/GenBank/DDBJ databases">
        <title>Genome insight into feeding habits of ladybird beetles.</title>
        <authorList>
            <person name="Li H.-S."/>
            <person name="Huang Y.-H."/>
            <person name="Pang H."/>
        </authorList>
    </citation>
    <scope>NUCLEOTIDE SEQUENCE [LARGE SCALE GENOMIC DNA]</scope>
    <source>
        <strain evidence="1">SYSU_2023b</strain>
        <tissue evidence="1">Whole body</tissue>
    </source>
</reference>
<name>A0AAW1V5B4_9CUCU</name>
<dbReference type="Proteomes" id="UP001431783">
    <property type="component" value="Unassembled WGS sequence"/>
</dbReference>
<sequence>MTTAKDIISLNNIFMQTVRMNSTIKMSLEDIHHLILYDLKLNIKHLSSSQASTLPYMLICYIKNWPGWEKKNEYENGSLNMQSWYRRFRQYILYKMSLLITKTLAIADNELEMENKPLKQVDSSTQLSNRATFASFSIDVSGPASLLSNLVFWGVGDDISVEEHAERPWIAIDSIQLLNYPHVEVEFNSPELSFKRTFEPRVSRYISGCADMLHEKPNFILGKHRINTETSKFVFSTSLLEEYIDYYKKSMFPLIAPEQQEEVSVILNQFYLDMLDIKVNDTIAENRQVSFNLGKNIFKRSKKISNSMEENGRPTVIFNEIFLPKVVSSFRYFTGMQEYTSEGRRIISSNKTSLKMMKFKPIIRYRCIYCKLHFIGPTGLKDFLSHLETKHKREQPLLCLLCKKSFEISDLAKQRWKCTCQL</sequence>
<evidence type="ECO:0000313" key="1">
    <source>
        <dbReference type="EMBL" id="KAK9888294.1"/>
    </source>
</evidence>
<organism evidence="1 2">
    <name type="scientific">Henosepilachna vigintioctopunctata</name>
    <dbReference type="NCBI Taxonomy" id="420089"/>
    <lineage>
        <taxon>Eukaryota</taxon>
        <taxon>Metazoa</taxon>
        <taxon>Ecdysozoa</taxon>
        <taxon>Arthropoda</taxon>
        <taxon>Hexapoda</taxon>
        <taxon>Insecta</taxon>
        <taxon>Pterygota</taxon>
        <taxon>Neoptera</taxon>
        <taxon>Endopterygota</taxon>
        <taxon>Coleoptera</taxon>
        <taxon>Polyphaga</taxon>
        <taxon>Cucujiformia</taxon>
        <taxon>Coccinelloidea</taxon>
        <taxon>Coccinellidae</taxon>
        <taxon>Epilachninae</taxon>
        <taxon>Epilachnini</taxon>
        <taxon>Henosepilachna</taxon>
    </lineage>
</organism>
<evidence type="ECO:0000313" key="2">
    <source>
        <dbReference type="Proteomes" id="UP001431783"/>
    </source>
</evidence>
<comment type="caution">
    <text evidence="1">The sequence shown here is derived from an EMBL/GenBank/DDBJ whole genome shotgun (WGS) entry which is preliminary data.</text>
</comment>
<keyword evidence="2" id="KW-1185">Reference proteome</keyword>
<gene>
    <name evidence="1" type="ORF">WA026_000554</name>
</gene>
<accession>A0AAW1V5B4</accession>
<evidence type="ECO:0008006" key="3">
    <source>
        <dbReference type="Google" id="ProtNLM"/>
    </source>
</evidence>
<dbReference type="AlphaFoldDB" id="A0AAW1V5B4"/>